<dbReference type="PANTHER" id="PTHR23362">
    <property type="entry name" value="L-PLASTIN-RELATED"/>
    <property type="match status" value="1"/>
</dbReference>
<dbReference type="EMBL" id="GL379990">
    <property type="protein sequence ID" value="EGT41231.1"/>
    <property type="molecule type" value="Genomic_DNA"/>
</dbReference>
<dbReference type="SMART" id="SM00583">
    <property type="entry name" value="SPK"/>
    <property type="match status" value="1"/>
</dbReference>
<feature type="compositionally biased region" description="Low complexity" evidence="1">
    <location>
        <begin position="302"/>
        <end position="349"/>
    </location>
</feature>
<accession>G0NZJ8</accession>
<gene>
    <name evidence="3" type="ORF">CAEBREN_18112</name>
</gene>
<keyword evidence="4" id="KW-1185">Reference proteome</keyword>
<dbReference type="HOGENOM" id="CLU_524016_0_0_1"/>
<feature type="region of interest" description="Disordered" evidence="1">
    <location>
        <begin position="302"/>
        <end position="360"/>
    </location>
</feature>
<feature type="region of interest" description="Disordered" evidence="1">
    <location>
        <begin position="135"/>
        <end position="184"/>
    </location>
</feature>
<proteinExistence type="predicted"/>
<dbReference type="AlphaFoldDB" id="G0NZJ8"/>
<feature type="domain" description="SPK" evidence="2">
    <location>
        <begin position="10"/>
        <end position="120"/>
    </location>
</feature>
<feature type="compositionally biased region" description="Low complexity" evidence="1">
    <location>
        <begin position="159"/>
        <end position="180"/>
    </location>
</feature>
<dbReference type="Proteomes" id="UP000008068">
    <property type="component" value="Unassembled WGS sequence"/>
</dbReference>
<reference evidence="4" key="1">
    <citation type="submission" date="2011-07" db="EMBL/GenBank/DDBJ databases">
        <authorList>
            <consortium name="Caenorhabditis brenneri Sequencing and Analysis Consortium"/>
            <person name="Wilson R.K."/>
        </authorList>
    </citation>
    <scope>NUCLEOTIDE SEQUENCE [LARGE SCALE GENOMIC DNA]</scope>
    <source>
        <strain evidence="4">PB2801</strain>
    </source>
</reference>
<sequence>MAQQHTREEERDNLTDFLGDKCLTVQIPLNIKATILDYMQASGTPVTYGALRKMVEDYQKSLCRTLFFDTNTKVRQLYGLSVSVDRKTLKELREHAEVECDKKGRIIKYSARDGSLNLMGSHVKNYQTLKADRTQEAELDVSIAPPAPKRSRIEDLTDDTQAQSSTSANSQQSTSTSDNASRNRDSMQQIVDFDVVQQQMVKREIPEDVEQVPVVVEHVIIQDIKPAYILEQQHFIREQRMVTQRSVPLQQQRTQPQKMEPVLQRSVPVQHHQLPIRPHQVPLQQQQLQTQPQKVEPVLQRSVPVQQQQPMMQPQQVVPQRPVPLQQHHLPNQPHQVPQRRPQLQQHQLPPRPQQVPPQQRQLMMQPQKVEQVSQEEILPLNKHKKVLRYVKNMLKILNLEFPELETKVDRKIQLIESDQTRGTLNEQKLKMKDFENIIISSVNLGRAYVCDVCNEEFKSLREYIMLLNMGILNLHMTELDDLQKQLQRTMEDPGYFFKVVPVTKMRMLFQMIIEIVCGF</sequence>
<organism evidence="4">
    <name type="scientific">Caenorhabditis brenneri</name>
    <name type="common">Nematode worm</name>
    <dbReference type="NCBI Taxonomy" id="135651"/>
    <lineage>
        <taxon>Eukaryota</taxon>
        <taxon>Metazoa</taxon>
        <taxon>Ecdysozoa</taxon>
        <taxon>Nematoda</taxon>
        <taxon>Chromadorea</taxon>
        <taxon>Rhabditida</taxon>
        <taxon>Rhabditina</taxon>
        <taxon>Rhabditomorpha</taxon>
        <taxon>Rhabditoidea</taxon>
        <taxon>Rhabditidae</taxon>
        <taxon>Peloderinae</taxon>
        <taxon>Caenorhabditis</taxon>
    </lineage>
</organism>
<evidence type="ECO:0000259" key="2">
    <source>
        <dbReference type="SMART" id="SM00583"/>
    </source>
</evidence>
<name>G0NZJ8_CAEBE</name>
<evidence type="ECO:0000313" key="4">
    <source>
        <dbReference type="Proteomes" id="UP000008068"/>
    </source>
</evidence>
<dbReference type="InParanoid" id="G0NZJ8"/>
<evidence type="ECO:0000313" key="3">
    <source>
        <dbReference type="EMBL" id="EGT41231.1"/>
    </source>
</evidence>
<dbReference type="InterPro" id="IPR053315">
    <property type="entry name" value="Peptidase_C14A"/>
</dbReference>
<protein>
    <recommendedName>
        <fullName evidence="2">SPK domain-containing protein</fullName>
    </recommendedName>
</protein>
<dbReference type="InterPro" id="IPR006570">
    <property type="entry name" value="SPK_dom"/>
</dbReference>
<dbReference type="Pfam" id="PF04435">
    <property type="entry name" value="SPK"/>
    <property type="match status" value="1"/>
</dbReference>
<evidence type="ECO:0000256" key="1">
    <source>
        <dbReference type="SAM" id="MobiDB-lite"/>
    </source>
</evidence>